<dbReference type="PANTHER" id="PTHR47403:SF3">
    <property type="entry name" value="N-ACETYLTRANSFERASE 16-RELATED"/>
    <property type="match status" value="1"/>
</dbReference>
<reference evidence="1" key="3">
    <citation type="submission" date="2025-09" db="UniProtKB">
        <authorList>
            <consortium name="Ensembl"/>
        </authorList>
    </citation>
    <scope>IDENTIFICATION</scope>
    <source>
        <strain evidence="1">Thoroughbred</strain>
    </source>
</reference>
<dbReference type="Proteomes" id="UP000002281">
    <property type="component" value="Chromosome 13"/>
</dbReference>
<gene>
    <name evidence="1" type="primary">NAT16</name>
</gene>
<organism evidence="1 2">
    <name type="scientific">Equus caballus</name>
    <name type="common">Horse</name>
    <dbReference type="NCBI Taxonomy" id="9796"/>
    <lineage>
        <taxon>Eukaryota</taxon>
        <taxon>Metazoa</taxon>
        <taxon>Chordata</taxon>
        <taxon>Craniata</taxon>
        <taxon>Vertebrata</taxon>
        <taxon>Euteleostomi</taxon>
        <taxon>Mammalia</taxon>
        <taxon>Eutheria</taxon>
        <taxon>Laurasiatheria</taxon>
        <taxon>Perissodactyla</taxon>
        <taxon>Equidae</taxon>
        <taxon>Equus</taxon>
    </lineage>
</organism>
<reference evidence="1 2" key="1">
    <citation type="journal article" date="2009" name="Science">
        <title>Genome sequence, comparative analysis, and population genetics of the domestic horse.</title>
        <authorList>
            <consortium name="Broad Institute Genome Sequencing Platform"/>
            <consortium name="Broad Institute Whole Genome Assembly Team"/>
            <person name="Wade C.M."/>
            <person name="Giulotto E."/>
            <person name="Sigurdsson S."/>
            <person name="Zoli M."/>
            <person name="Gnerre S."/>
            <person name="Imsland F."/>
            <person name="Lear T.L."/>
            <person name="Adelson D.L."/>
            <person name="Bailey E."/>
            <person name="Bellone R.R."/>
            <person name="Bloecker H."/>
            <person name="Distl O."/>
            <person name="Edgar R.C."/>
            <person name="Garber M."/>
            <person name="Leeb T."/>
            <person name="Mauceli E."/>
            <person name="MacLeod J.N."/>
            <person name="Penedo M.C.T."/>
            <person name="Raison J.M."/>
            <person name="Sharpe T."/>
            <person name="Vogel J."/>
            <person name="Andersson L."/>
            <person name="Antczak D.F."/>
            <person name="Biagi T."/>
            <person name="Binns M.M."/>
            <person name="Chowdhary B.P."/>
            <person name="Coleman S.J."/>
            <person name="Della Valle G."/>
            <person name="Fryc S."/>
            <person name="Guerin G."/>
            <person name="Hasegawa T."/>
            <person name="Hill E.W."/>
            <person name="Jurka J."/>
            <person name="Kiialainen A."/>
            <person name="Lindgren G."/>
            <person name="Liu J."/>
            <person name="Magnani E."/>
            <person name="Mickelson J.R."/>
            <person name="Murray J."/>
            <person name="Nergadze S.G."/>
            <person name="Onofrio R."/>
            <person name="Pedroni S."/>
            <person name="Piras M.F."/>
            <person name="Raudsepp T."/>
            <person name="Rocchi M."/>
            <person name="Roeed K.H."/>
            <person name="Ryder O.A."/>
            <person name="Searle S."/>
            <person name="Skow L."/>
            <person name="Swinburne J.E."/>
            <person name="Syvaenen A.C."/>
            <person name="Tozaki T."/>
            <person name="Valberg S.J."/>
            <person name="Vaudin M."/>
            <person name="White J.R."/>
            <person name="Zody M.C."/>
            <person name="Lander E.S."/>
            <person name="Lindblad-Toh K."/>
        </authorList>
    </citation>
    <scope>NUCLEOTIDE SEQUENCE [LARGE SCALE GENOMIC DNA]</scope>
    <source>
        <strain evidence="1 2">Thoroughbred</strain>
    </source>
</reference>
<dbReference type="Ensembl" id="ENSECAT00000097502.1">
    <property type="protein sequence ID" value="ENSECAP00000071613.1"/>
    <property type="gene ID" value="ENSECAG00000045190.1"/>
</dbReference>
<proteinExistence type="predicted"/>
<sequence>MHVMDVREMVPVEGLRVAPQECGRGVAGLPQRFCSQLAKRQHPGVKVARLTQDDRLGPRELKNYRLITKQPAALQASGTFSPLPTTKAVSEAGASCCPLCSATCFRAGPSSWTGSPTGRARATCACWRPQARSGAGTAARARACSRCARAPSPSCVAAKARGATSTPMSSAATARRRRASFCGTCCARPGASPASTSCARSP</sequence>
<name>A0A9L0S9R2_HORSE</name>
<evidence type="ECO:0000313" key="1">
    <source>
        <dbReference type="Ensembl" id="ENSECAP00000071613.1"/>
    </source>
</evidence>
<keyword evidence="2" id="KW-1185">Reference proteome</keyword>
<accession>A0A9L0S9R2</accession>
<protein>
    <submittedName>
        <fullName evidence="1">Uncharacterized protein</fullName>
    </submittedName>
</protein>
<dbReference type="AlphaFoldDB" id="A0A9L0S9R2"/>
<dbReference type="PANTHER" id="PTHR47403">
    <property type="entry name" value="LOC100145250 PROTEIN"/>
    <property type="match status" value="1"/>
</dbReference>
<reference evidence="1" key="2">
    <citation type="submission" date="2025-08" db="UniProtKB">
        <authorList>
            <consortium name="Ensembl"/>
        </authorList>
    </citation>
    <scope>IDENTIFICATION</scope>
    <source>
        <strain evidence="1">Thoroughbred</strain>
    </source>
</reference>
<evidence type="ECO:0000313" key="2">
    <source>
        <dbReference type="Proteomes" id="UP000002281"/>
    </source>
</evidence>